<evidence type="ECO:0000256" key="3">
    <source>
        <dbReference type="ARBA" id="ARBA00023004"/>
    </source>
</evidence>
<evidence type="ECO:0000313" key="6">
    <source>
        <dbReference type="Proteomes" id="UP000031465"/>
    </source>
</evidence>
<name>A0A0C1JUV1_9BACT</name>
<dbReference type="EMBL" id="JSAN01000014">
    <property type="protein sequence ID" value="KIC74166.1"/>
    <property type="molecule type" value="Genomic_DNA"/>
</dbReference>
<keyword evidence="2" id="KW-0809">Transit peptide</keyword>
<accession>A0A0C1JUV1</accession>
<comment type="caution">
    <text evidence="5">The sequence shown here is derived from an EMBL/GenBank/DDBJ whole genome shotgun (WGS) entry which is preliminary data.</text>
</comment>
<dbReference type="Pfam" id="PF09243">
    <property type="entry name" value="Rsm22"/>
    <property type="match status" value="1"/>
</dbReference>
<gene>
    <name evidence="5" type="ORF">DB44_AP00200</name>
</gene>
<dbReference type="GO" id="GO:0003735">
    <property type="term" value="F:structural constituent of ribosome"/>
    <property type="evidence" value="ECO:0007669"/>
    <property type="project" value="TreeGrafter"/>
</dbReference>
<organism evidence="5 6">
    <name type="scientific">Candidatus Protochlamydia amoebophila</name>
    <dbReference type="NCBI Taxonomy" id="362787"/>
    <lineage>
        <taxon>Bacteria</taxon>
        <taxon>Pseudomonadati</taxon>
        <taxon>Chlamydiota</taxon>
        <taxon>Chlamydiia</taxon>
        <taxon>Parachlamydiales</taxon>
        <taxon>Parachlamydiaceae</taxon>
        <taxon>Candidatus Protochlamydia</taxon>
    </lineage>
</organism>
<dbReference type="GO" id="GO:0008168">
    <property type="term" value="F:methyltransferase activity"/>
    <property type="evidence" value="ECO:0007669"/>
    <property type="project" value="InterPro"/>
</dbReference>
<dbReference type="CDD" id="cd02440">
    <property type="entry name" value="AdoMet_MTases"/>
    <property type="match status" value="1"/>
</dbReference>
<dbReference type="SUPFAM" id="SSF53335">
    <property type="entry name" value="S-adenosyl-L-methionine-dependent methyltransferases"/>
    <property type="match status" value="1"/>
</dbReference>
<evidence type="ECO:0000256" key="1">
    <source>
        <dbReference type="ARBA" id="ARBA00022723"/>
    </source>
</evidence>
<keyword evidence="4" id="KW-0411">Iron-sulfur</keyword>
<dbReference type="GO" id="GO:0006412">
    <property type="term" value="P:translation"/>
    <property type="evidence" value="ECO:0007669"/>
    <property type="project" value="InterPro"/>
</dbReference>
<evidence type="ECO:0000313" key="5">
    <source>
        <dbReference type="EMBL" id="KIC74166.1"/>
    </source>
</evidence>
<dbReference type="InterPro" id="IPR052571">
    <property type="entry name" value="Mt_RNA_Methyltransferase"/>
</dbReference>
<keyword evidence="3" id="KW-0408">Iron</keyword>
<dbReference type="PATRIC" id="fig|362787.3.peg.184"/>
<dbReference type="Gene3D" id="3.40.50.150">
    <property type="entry name" value="Vaccinia Virus protein VP39"/>
    <property type="match status" value="1"/>
</dbReference>
<dbReference type="InterPro" id="IPR015324">
    <property type="entry name" value="Ribosomal_Rsm22-like"/>
</dbReference>
<evidence type="ECO:0000256" key="4">
    <source>
        <dbReference type="ARBA" id="ARBA00023014"/>
    </source>
</evidence>
<sequence length="392" mass="44528">MKSNKLPSTDFETVMPLLINAWRRFHKLSGPADALQTREFRSVVSAVQTLQKGLETGRDLVGQDYFSKSDLLGAYLLYQWPIHYQEGLSVINEIPQTPVRVLDIGSGPGAFSFAALHHGAREVIALDKNQTALQLAADVCGRYGYPLTIRRHDLKNDDLPVDGTFDLIIVGHCLEELFPDTQKNWFEAQKTWIHSLLERLTPQGHLLLVESSLLHSNRRLLNLRDHLVKDQITVQAPCVWRGECPSLQTKNSPCYAQRELEKPYLLKEIQRAAQINLGSLKMSYVIFRSPHVHWPDLPPKQFYRIISPPIETRTGTRYYLCGTDGKKNLGTHLTKHPIESKAFEYLKRGELISIDQALEKGNLFDIVVGTRIKVEAALNKPLPEENLQDIPE</sequence>
<dbReference type="RefSeq" id="WP_039356081.1">
    <property type="nucleotide sequence ID" value="NZ_JSAN01000014.1"/>
</dbReference>
<dbReference type="PANTHER" id="PTHR13184">
    <property type="entry name" value="37S RIBOSOMAL PROTEIN S22"/>
    <property type="match status" value="1"/>
</dbReference>
<protein>
    <recommendedName>
        <fullName evidence="7">Methyltransferase domain-containing protein</fullName>
    </recommendedName>
</protein>
<proteinExistence type="predicted"/>
<keyword evidence="1" id="KW-0479">Metal-binding</keyword>
<dbReference type="InterPro" id="IPR029063">
    <property type="entry name" value="SAM-dependent_MTases_sf"/>
</dbReference>
<evidence type="ECO:0008006" key="7">
    <source>
        <dbReference type="Google" id="ProtNLM"/>
    </source>
</evidence>
<dbReference type="GO" id="GO:0046872">
    <property type="term" value="F:metal ion binding"/>
    <property type="evidence" value="ECO:0007669"/>
    <property type="project" value="UniProtKB-KW"/>
</dbReference>
<reference evidence="5 6" key="1">
    <citation type="journal article" date="2014" name="Mol. Biol. Evol.">
        <title>Massive expansion of Ubiquitination-related gene families within the Chlamydiae.</title>
        <authorList>
            <person name="Domman D."/>
            <person name="Collingro A."/>
            <person name="Lagkouvardos I."/>
            <person name="Gehre L."/>
            <person name="Weinmaier T."/>
            <person name="Rattei T."/>
            <person name="Subtil A."/>
            <person name="Horn M."/>
        </authorList>
    </citation>
    <scope>NUCLEOTIDE SEQUENCE [LARGE SCALE GENOMIC DNA]</scope>
    <source>
        <strain evidence="5 6">EI2</strain>
    </source>
</reference>
<dbReference type="GO" id="GO:0051536">
    <property type="term" value="F:iron-sulfur cluster binding"/>
    <property type="evidence" value="ECO:0007669"/>
    <property type="project" value="UniProtKB-KW"/>
</dbReference>
<dbReference type="GO" id="GO:0015935">
    <property type="term" value="C:small ribosomal subunit"/>
    <property type="evidence" value="ECO:0007669"/>
    <property type="project" value="TreeGrafter"/>
</dbReference>
<dbReference type="PANTHER" id="PTHR13184:SF5">
    <property type="entry name" value="METHYLTRANSFERASE-LIKE PROTEIN 17, MITOCHONDRIAL"/>
    <property type="match status" value="1"/>
</dbReference>
<dbReference type="AlphaFoldDB" id="A0A0C1JUV1"/>
<dbReference type="Proteomes" id="UP000031465">
    <property type="component" value="Unassembled WGS sequence"/>
</dbReference>
<evidence type="ECO:0000256" key="2">
    <source>
        <dbReference type="ARBA" id="ARBA00022946"/>
    </source>
</evidence>